<proteinExistence type="predicted"/>
<reference evidence="2" key="1">
    <citation type="journal article" date="2021" name="Proc. Natl. Acad. Sci. U.S.A.">
        <title>A Catalog of Tens of Thousands of Viruses from Human Metagenomes Reveals Hidden Associations with Chronic Diseases.</title>
        <authorList>
            <person name="Tisza M.J."/>
            <person name="Buck C.B."/>
        </authorList>
    </citation>
    <scope>NUCLEOTIDE SEQUENCE</scope>
    <source>
        <strain evidence="2">CtOCb13</strain>
    </source>
</reference>
<dbReference type="SUPFAM" id="SSF46894">
    <property type="entry name" value="C-terminal effector domain of the bipartite response regulators"/>
    <property type="match status" value="1"/>
</dbReference>
<dbReference type="PROSITE" id="PS51257">
    <property type="entry name" value="PROKAR_LIPOPROTEIN"/>
    <property type="match status" value="1"/>
</dbReference>
<evidence type="ECO:0000313" key="2">
    <source>
        <dbReference type="EMBL" id="DAE12641.1"/>
    </source>
</evidence>
<organism evidence="2">
    <name type="scientific">Siphoviridae sp. ctOCb13</name>
    <dbReference type="NCBI Taxonomy" id="2825477"/>
    <lineage>
        <taxon>Viruses</taxon>
        <taxon>Duplodnaviria</taxon>
        <taxon>Heunggongvirae</taxon>
        <taxon>Uroviricota</taxon>
        <taxon>Caudoviricetes</taxon>
    </lineage>
</organism>
<keyword evidence="1" id="KW-1133">Transmembrane helix</keyword>
<dbReference type="GO" id="GO:0006355">
    <property type="term" value="P:regulation of DNA-templated transcription"/>
    <property type="evidence" value="ECO:0007669"/>
    <property type="project" value="InterPro"/>
</dbReference>
<keyword evidence="1" id="KW-0812">Transmembrane</keyword>
<sequence>MPRHISPHISGWILTALSCLLLSACGRDPARLYPLGWPRVSPEVDSLTLSIERLITNDENADSAETLNTRLRNLTSTLPRELHLKERAMLFETGIMSIRLQKKEALDIISRLESEVDSAGDPYLYNRVKTRRWIVDSIDDHRIHKRLLSQIEYYEETGDNVSLSCDYIHLAQRYMDVGEATLAYECSLKADSILGMIGYDETRLKNNINLMVELNRLGRDAERDSLVARLLRDGRHKDNLKYYTALLVNAYSFSGDATLLRRAYEMLKGDSLFFSRTAIIEALLGEEELAQGNLDSARWYSDQSMVKLDLVRDMSHRAEICRIAYELDSVAGDNLSALIHYRMMKEAEDRGRMESNPMETARMQYQLLAESERQAQEHHRRVTLLHTVVGILSLALAAGGVIILLLLRSRRLTRRMLKAERERDSSYRKAALSMIKATEKESRLREMAEIVRSKKEEGEITERHAGEIISSLKVNIADSTDWNGFLEVFSGIHPDFVKRLTTDYPKLSQKQVQLCCYMKMDLDTAQIARIMSVKPETVWQSRWRLKRTLGLDSDDSLLAMLRTIDATE</sequence>
<name>A0A8S5Q1D2_9CAUD</name>
<protein>
    <submittedName>
        <fullName evidence="2">Response regulator protein</fullName>
    </submittedName>
</protein>
<keyword evidence="1" id="KW-0472">Membrane</keyword>
<evidence type="ECO:0000256" key="1">
    <source>
        <dbReference type="SAM" id="Phobius"/>
    </source>
</evidence>
<feature type="transmembrane region" description="Helical" evidence="1">
    <location>
        <begin position="384"/>
        <end position="407"/>
    </location>
</feature>
<dbReference type="GO" id="GO:0003677">
    <property type="term" value="F:DNA binding"/>
    <property type="evidence" value="ECO:0007669"/>
    <property type="project" value="InterPro"/>
</dbReference>
<dbReference type="EMBL" id="BK015555">
    <property type="protein sequence ID" value="DAE12641.1"/>
    <property type="molecule type" value="Genomic_DNA"/>
</dbReference>
<accession>A0A8S5Q1D2</accession>
<dbReference type="InterPro" id="IPR016032">
    <property type="entry name" value="Sig_transdc_resp-reg_C-effctor"/>
</dbReference>